<accession>A0ABN7VNY8</accession>
<feature type="compositionally biased region" description="Basic and acidic residues" evidence="1">
    <location>
        <begin position="460"/>
        <end position="475"/>
    </location>
</feature>
<evidence type="ECO:0000256" key="1">
    <source>
        <dbReference type="SAM" id="MobiDB-lite"/>
    </source>
</evidence>
<dbReference type="Proteomes" id="UP000789901">
    <property type="component" value="Unassembled WGS sequence"/>
</dbReference>
<keyword evidence="3" id="KW-1185">Reference proteome</keyword>
<name>A0ABN7VNY8_GIGMA</name>
<feature type="compositionally biased region" description="Acidic residues" evidence="1">
    <location>
        <begin position="372"/>
        <end position="383"/>
    </location>
</feature>
<evidence type="ECO:0000313" key="2">
    <source>
        <dbReference type="EMBL" id="CAG8789107.1"/>
    </source>
</evidence>
<evidence type="ECO:0000313" key="3">
    <source>
        <dbReference type="Proteomes" id="UP000789901"/>
    </source>
</evidence>
<dbReference type="EMBL" id="CAJVQB010018872">
    <property type="protein sequence ID" value="CAG8789107.1"/>
    <property type="molecule type" value="Genomic_DNA"/>
</dbReference>
<proteinExistence type="predicted"/>
<feature type="region of interest" description="Disordered" evidence="1">
    <location>
        <begin position="346"/>
        <end position="384"/>
    </location>
</feature>
<feature type="region of interest" description="Disordered" evidence="1">
    <location>
        <begin position="447"/>
        <end position="476"/>
    </location>
</feature>
<feature type="non-terminal residue" evidence="2">
    <location>
        <position position="1"/>
    </location>
</feature>
<organism evidence="2 3">
    <name type="scientific">Gigaspora margarita</name>
    <dbReference type="NCBI Taxonomy" id="4874"/>
    <lineage>
        <taxon>Eukaryota</taxon>
        <taxon>Fungi</taxon>
        <taxon>Fungi incertae sedis</taxon>
        <taxon>Mucoromycota</taxon>
        <taxon>Glomeromycotina</taxon>
        <taxon>Glomeromycetes</taxon>
        <taxon>Diversisporales</taxon>
        <taxon>Gigasporaceae</taxon>
        <taxon>Gigaspora</taxon>
    </lineage>
</organism>
<gene>
    <name evidence="2" type="ORF">GMARGA_LOCUS20938</name>
</gene>
<protein>
    <submittedName>
        <fullName evidence="2">28598_t:CDS:1</fullName>
    </submittedName>
</protein>
<sequence length="548" mass="63135">GWSSIEDANVQGKKFIGCLYEAIWYIDMHDHLKLKECSYYIPELFIGFFDRTTPESYKESRKLFNAIELNLHCQALALHTTSQWILKPSFAWLHEPYSNLITTILNYVSFLNQQNEITTKNHASLTPVRSIEQAVTIKIYKRNTHIISNNKIKYRQLENALKDLPLWTPLDIENFLLADPVIFEHQSLKEIPFKTFDAATENEIIKLWETIHLVDENMSQQDCSTESIAKREFEQLHYIPDSTPSKDLYYKLFEELYSTTITEEYRPSLRDTKLRNTKLGKAKGAIKHTMPFSPSSIHAKNIGITVVCTECEKPQSFLDTIIYTCGISFHNTCDLTSTKSINSAEIEDESNDHQSNDHNDDQPSDDRQNDDQLSDDLPSDDAATDNMIARYKPYIESIDVSDEEDINDINSEEDIYDDINNEEEDINDINEEGNINKEGDINEEKDINEGENINEEEEINKEAINNEKPNVRSDETSTGDPIYELFQQVFVNDSWNCASPIKKPYYSARIFPLVCFLCGSKNVTKSSNSERPLCIGCGRKALPKKRYK</sequence>
<feature type="compositionally biased region" description="Basic and acidic residues" evidence="1">
    <location>
        <begin position="351"/>
        <end position="370"/>
    </location>
</feature>
<comment type="caution">
    <text evidence="2">The sequence shown here is derived from an EMBL/GenBank/DDBJ whole genome shotgun (WGS) entry which is preliminary data.</text>
</comment>
<reference evidence="2 3" key="1">
    <citation type="submission" date="2021-06" db="EMBL/GenBank/DDBJ databases">
        <authorList>
            <person name="Kallberg Y."/>
            <person name="Tangrot J."/>
            <person name="Rosling A."/>
        </authorList>
    </citation>
    <scope>NUCLEOTIDE SEQUENCE [LARGE SCALE GENOMIC DNA]</scope>
    <source>
        <strain evidence="2 3">120-4 pot B 10/14</strain>
    </source>
</reference>